<evidence type="ECO:0000313" key="2">
    <source>
        <dbReference type="EMBL" id="VAW79032.1"/>
    </source>
</evidence>
<dbReference type="SUPFAM" id="SSF69572">
    <property type="entry name" value="Activating enzymes of the ubiquitin-like proteins"/>
    <property type="match status" value="1"/>
</dbReference>
<dbReference type="Pfam" id="PF00899">
    <property type="entry name" value="ThiF"/>
    <property type="match status" value="1"/>
</dbReference>
<dbReference type="InterPro" id="IPR000594">
    <property type="entry name" value="ThiF_NAD_FAD-bd"/>
</dbReference>
<protein>
    <recommendedName>
        <fullName evidence="1">THIF-type NAD/FAD binding fold domain-containing protein</fullName>
    </recommendedName>
</protein>
<reference evidence="2" key="1">
    <citation type="submission" date="2018-06" db="EMBL/GenBank/DDBJ databases">
        <authorList>
            <person name="Zhirakovskaya E."/>
        </authorList>
    </citation>
    <scope>NUCLEOTIDE SEQUENCE</scope>
</reference>
<dbReference type="AlphaFoldDB" id="A0A3B0YUM6"/>
<feature type="domain" description="THIF-type NAD/FAD binding fold" evidence="1">
    <location>
        <begin position="12"/>
        <end position="174"/>
    </location>
</feature>
<proteinExistence type="predicted"/>
<dbReference type="InterPro" id="IPR035985">
    <property type="entry name" value="Ubiquitin-activating_enz"/>
</dbReference>
<accession>A0A3B0YUM6</accession>
<name>A0A3B0YUM6_9ZZZZ</name>
<sequence length="219" mass="25280">MSRMQDVENNTLKVDRYAEWIEETGLPTSVKPINGVVPSEETTKYLSECDIIFGCIDNIVARHALNKIVCAYLIPYFDLGVAVKSDKKQNGSLRQAIARCHYIQPDKSCLLDRGAFSSERLRDENFRRDEPDFYKKLKDLGYTNEIHDVQAVMVLTMEAAIMAMDDLIARIHGYRVESNKEFDEQERSFTHSYYEHRAHSIKNNALRLFLATGDNHIRL</sequence>
<dbReference type="GO" id="GO:0008641">
    <property type="term" value="F:ubiquitin-like modifier activating enzyme activity"/>
    <property type="evidence" value="ECO:0007669"/>
    <property type="project" value="InterPro"/>
</dbReference>
<dbReference type="Gene3D" id="3.40.50.720">
    <property type="entry name" value="NAD(P)-binding Rossmann-like Domain"/>
    <property type="match status" value="1"/>
</dbReference>
<organism evidence="2">
    <name type="scientific">hydrothermal vent metagenome</name>
    <dbReference type="NCBI Taxonomy" id="652676"/>
    <lineage>
        <taxon>unclassified sequences</taxon>
        <taxon>metagenomes</taxon>
        <taxon>ecological metagenomes</taxon>
    </lineage>
</organism>
<evidence type="ECO:0000259" key="1">
    <source>
        <dbReference type="Pfam" id="PF00899"/>
    </source>
</evidence>
<dbReference type="EMBL" id="UOFL01000171">
    <property type="protein sequence ID" value="VAW79032.1"/>
    <property type="molecule type" value="Genomic_DNA"/>
</dbReference>
<gene>
    <name evidence="2" type="ORF">MNBD_GAMMA12-353</name>
</gene>